<gene>
    <name evidence="3" type="ORF">RM779_16670</name>
</gene>
<name>A0ABU2S5G7_9ACTN</name>
<reference evidence="4" key="1">
    <citation type="submission" date="2023-07" db="EMBL/GenBank/DDBJ databases">
        <title>30 novel species of actinomycetes from the DSMZ collection.</title>
        <authorList>
            <person name="Nouioui I."/>
        </authorList>
    </citation>
    <scope>NUCLEOTIDE SEQUENCE [LARGE SCALE GENOMIC DNA]</scope>
    <source>
        <strain evidence="4">DSM 41886</strain>
    </source>
</reference>
<evidence type="ECO:0000256" key="1">
    <source>
        <dbReference type="SAM" id="MobiDB-lite"/>
    </source>
</evidence>
<dbReference type="Proteomes" id="UP001183615">
    <property type="component" value="Unassembled WGS sequence"/>
</dbReference>
<keyword evidence="2" id="KW-0732">Signal</keyword>
<evidence type="ECO:0000313" key="3">
    <source>
        <dbReference type="EMBL" id="MDT0444216.1"/>
    </source>
</evidence>
<comment type="caution">
    <text evidence="3">The sequence shown here is derived from an EMBL/GenBank/DDBJ whole genome shotgun (WGS) entry which is preliminary data.</text>
</comment>
<feature type="chain" id="PRO_5047533486" description="DUF732 domain-containing protein" evidence="2">
    <location>
        <begin position="22"/>
        <end position="158"/>
    </location>
</feature>
<accession>A0ABU2S5G7</accession>
<evidence type="ECO:0000256" key="2">
    <source>
        <dbReference type="SAM" id="SignalP"/>
    </source>
</evidence>
<evidence type="ECO:0000313" key="4">
    <source>
        <dbReference type="Proteomes" id="UP001183615"/>
    </source>
</evidence>
<dbReference type="RefSeq" id="WP_311618484.1">
    <property type="nucleotide sequence ID" value="NZ_JAVREV010000008.1"/>
</dbReference>
<dbReference type="EMBL" id="JAVREV010000008">
    <property type="protein sequence ID" value="MDT0444216.1"/>
    <property type="molecule type" value="Genomic_DNA"/>
</dbReference>
<dbReference type="PROSITE" id="PS51257">
    <property type="entry name" value="PROKAR_LIPOPROTEIN"/>
    <property type="match status" value="1"/>
</dbReference>
<protein>
    <recommendedName>
        <fullName evidence="5">DUF732 domain-containing protein</fullName>
    </recommendedName>
</protein>
<organism evidence="3 4">
    <name type="scientific">Streptomyces johnsoniae</name>
    <dbReference type="NCBI Taxonomy" id="3075532"/>
    <lineage>
        <taxon>Bacteria</taxon>
        <taxon>Bacillati</taxon>
        <taxon>Actinomycetota</taxon>
        <taxon>Actinomycetes</taxon>
        <taxon>Kitasatosporales</taxon>
        <taxon>Streptomycetaceae</taxon>
        <taxon>Streptomyces</taxon>
    </lineage>
</organism>
<sequence>MRGRAPAAAAALLALALTACGGGGGGEEDGGPSTEPSQTAVGSGGLAEDADPAPPGDGLPDEMVPPEELTPSGGEFTEEQQEYLTERVPRGVDPAAILELGTETCDRIGYLDRHDPEAAAEALRSGELPDAEAAIEHLCPEYADLLAEAAGGAAGGEE</sequence>
<proteinExistence type="predicted"/>
<feature type="region of interest" description="Disordered" evidence="1">
    <location>
        <begin position="19"/>
        <end position="90"/>
    </location>
</feature>
<keyword evidence="4" id="KW-1185">Reference proteome</keyword>
<evidence type="ECO:0008006" key="5">
    <source>
        <dbReference type="Google" id="ProtNLM"/>
    </source>
</evidence>
<feature type="signal peptide" evidence="2">
    <location>
        <begin position="1"/>
        <end position="21"/>
    </location>
</feature>